<accession>A0A2Z5ZJS2</accession>
<gene>
    <name evidence="1" type="ORF">AcetOrient_orf03579</name>
</gene>
<evidence type="ECO:0000313" key="1">
    <source>
        <dbReference type="EMBL" id="BBC80723.1"/>
    </source>
</evidence>
<dbReference type="KEGG" id="aot:AcetOri_orf03579"/>
<dbReference type="Proteomes" id="UP000270034">
    <property type="component" value="Chromosome"/>
</dbReference>
<dbReference type="EMBL" id="AP018515">
    <property type="protein sequence ID" value="BBC80723.1"/>
    <property type="molecule type" value="Genomic_DNA"/>
</dbReference>
<dbReference type="AlphaFoldDB" id="A0A2Z5ZJS2"/>
<evidence type="ECO:0000313" key="2">
    <source>
        <dbReference type="Proteomes" id="UP000270034"/>
    </source>
</evidence>
<sequence length="39" mass="4066">MYTHPRPTCHDTPYPLAVYAHGTQAGGVLAPCGGRGLKA</sequence>
<protein>
    <submittedName>
        <fullName evidence="1">Possible tellurite resistance protein</fullName>
    </submittedName>
</protein>
<name>A0A2Z5ZJS2_9PROT</name>
<reference evidence="1 2" key="1">
    <citation type="submission" date="2018-02" db="EMBL/GenBank/DDBJ databases">
        <title>Acetobacter orientalis genome.</title>
        <authorList>
            <person name="Nakashima N."/>
            <person name="Tamura T."/>
        </authorList>
    </citation>
    <scope>NUCLEOTIDE SEQUENCE [LARGE SCALE GENOMIC DNA]</scope>
    <source>
        <strain evidence="1 2">FAN1</strain>
    </source>
</reference>
<organism evidence="1 2">
    <name type="scientific">Acetobacter orientalis</name>
    <dbReference type="NCBI Taxonomy" id="146474"/>
    <lineage>
        <taxon>Bacteria</taxon>
        <taxon>Pseudomonadati</taxon>
        <taxon>Pseudomonadota</taxon>
        <taxon>Alphaproteobacteria</taxon>
        <taxon>Acetobacterales</taxon>
        <taxon>Acetobacteraceae</taxon>
        <taxon>Acetobacter</taxon>
    </lineage>
</organism>
<proteinExistence type="predicted"/>